<reference evidence="9 10" key="2">
    <citation type="submission" date="2019-05" db="EMBL/GenBank/DDBJ databases">
        <authorList>
            <person name="Suflita J.M."/>
            <person name="Marks C.R."/>
        </authorList>
    </citation>
    <scope>NUCLEOTIDE SEQUENCE [LARGE SCALE GENOMIC DNA]</scope>
    <source>
        <strain evidence="9 10">ALDC</strain>
    </source>
</reference>
<accession>A0A4P8L631</accession>
<dbReference type="PANTHER" id="PTHR42832:SF3">
    <property type="entry name" value="L-GLUTAMINE--4-(METHYLSULFANYL)-2-OXOBUTANOATE AMINOTRANSFERASE"/>
    <property type="match status" value="1"/>
</dbReference>
<dbReference type="Gene3D" id="3.40.640.10">
    <property type="entry name" value="Type I PLP-dependent aspartate aminotransferase-like (Major domain)"/>
    <property type="match status" value="1"/>
</dbReference>
<dbReference type="KEGG" id="dax:FDQ92_00965"/>
<name>A0A4P8L631_9BACT</name>
<comment type="cofactor">
    <cofactor evidence="1 7">
        <name>pyridoxal 5'-phosphate</name>
        <dbReference type="ChEBI" id="CHEBI:597326"/>
    </cofactor>
</comment>
<evidence type="ECO:0000256" key="3">
    <source>
        <dbReference type="ARBA" id="ARBA00022576"/>
    </source>
</evidence>
<keyword evidence="3 7" id="KW-0032">Aminotransferase</keyword>
<dbReference type="InterPro" id="IPR019942">
    <property type="entry name" value="DapL/ALD1"/>
</dbReference>
<keyword evidence="4 7" id="KW-0808">Transferase</keyword>
<dbReference type="InterPro" id="IPR004839">
    <property type="entry name" value="Aminotransferase_I/II_large"/>
</dbReference>
<dbReference type="UniPathway" id="UPA00034">
    <property type="reaction ID" value="UER00466"/>
</dbReference>
<evidence type="ECO:0000256" key="7">
    <source>
        <dbReference type="RuleBase" id="RU000481"/>
    </source>
</evidence>
<evidence type="ECO:0000256" key="4">
    <source>
        <dbReference type="ARBA" id="ARBA00022679"/>
    </source>
</evidence>
<protein>
    <recommendedName>
        <fullName evidence="7">Aminotransferase</fullName>
        <ecNumber evidence="7">2.6.1.-</ecNumber>
    </recommendedName>
</protein>
<dbReference type="InterPro" id="IPR015421">
    <property type="entry name" value="PyrdxlP-dep_Trfase_major"/>
</dbReference>
<proteinExistence type="inferred from homology"/>
<evidence type="ECO:0000256" key="2">
    <source>
        <dbReference type="ARBA" id="ARBA00004982"/>
    </source>
</evidence>
<dbReference type="SUPFAM" id="SSF53383">
    <property type="entry name" value="PLP-dependent transferases"/>
    <property type="match status" value="1"/>
</dbReference>
<dbReference type="GO" id="GO:0010285">
    <property type="term" value="F:L,L-diaminopimelate aminotransferase activity"/>
    <property type="evidence" value="ECO:0007669"/>
    <property type="project" value="UniProtKB-EC"/>
</dbReference>
<dbReference type="Gene3D" id="3.90.1150.10">
    <property type="entry name" value="Aspartate Aminotransferase, domain 1"/>
    <property type="match status" value="1"/>
</dbReference>
<evidence type="ECO:0000256" key="1">
    <source>
        <dbReference type="ARBA" id="ARBA00001933"/>
    </source>
</evidence>
<keyword evidence="10" id="KW-1185">Reference proteome</keyword>
<dbReference type="PROSITE" id="PS00105">
    <property type="entry name" value="AA_TRANSFER_CLASS_1"/>
    <property type="match status" value="1"/>
</dbReference>
<organism evidence="9 10">
    <name type="scientific">Desulfoglaeba alkanexedens ALDC</name>
    <dbReference type="NCBI Taxonomy" id="980445"/>
    <lineage>
        <taxon>Bacteria</taxon>
        <taxon>Pseudomonadati</taxon>
        <taxon>Thermodesulfobacteriota</taxon>
        <taxon>Syntrophobacteria</taxon>
        <taxon>Syntrophobacterales</taxon>
        <taxon>Syntrophobacteraceae</taxon>
        <taxon>Desulfoglaeba</taxon>
    </lineage>
</organism>
<comment type="catalytic activity">
    <reaction evidence="6">
        <text>(2S,6S)-2,6-diaminopimelate + 2-oxoglutarate = (S)-2,3,4,5-tetrahydrodipicolinate + L-glutamate + H2O + H(+)</text>
        <dbReference type="Rhea" id="RHEA:23988"/>
        <dbReference type="ChEBI" id="CHEBI:15377"/>
        <dbReference type="ChEBI" id="CHEBI:15378"/>
        <dbReference type="ChEBI" id="CHEBI:16810"/>
        <dbReference type="ChEBI" id="CHEBI:16845"/>
        <dbReference type="ChEBI" id="CHEBI:29985"/>
        <dbReference type="ChEBI" id="CHEBI:57609"/>
        <dbReference type="EC" id="2.6.1.83"/>
    </reaction>
</comment>
<dbReference type="AlphaFoldDB" id="A0A4P8L631"/>
<feature type="domain" description="Aminotransferase class I/classII large" evidence="8">
    <location>
        <begin position="33"/>
        <end position="383"/>
    </location>
</feature>
<dbReference type="EMBL" id="CP040098">
    <property type="protein sequence ID" value="QCQ23390.1"/>
    <property type="molecule type" value="Genomic_DNA"/>
</dbReference>
<dbReference type="Proteomes" id="UP000298602">
    <property type="component" value="Chromosome"/>
</dbReference>
<dbReference type="PANTHER" id="PTHR42832">
    <property type="entry name" value="AMINO ACID AMINOTRANSFERASE"/>
    <property type="match status" value="1"/>
</dbReference>
<dbReference type="InterPro" id="IPR004838">
    <property type="entry name" value="NHTrfase_class1_PyrdxlP-BS"/>
</dbReference>
<dbReference type="EC" id="2.6.1.-" evidence="7"/>
<sequence length="388" mass="42516">MSLQFATRLKQLPPYLFQEIDRLKAELKAKGVDVINLGVGDPDLPTPKPIIERLKQAAEDPANHQYPSYSGMDRFKHSVARWYGKRFGVDLDPATEVLTLIGSKEGIAHLPLAFIDPGDLALVPSPAYPVYHAATLFAGGESHYLPLYRENGFLPNLDAVSGDTARRTKLLFINYPNNPTGAVAERDFFEKVVSFAREHGVIVCHDAAYTEMAFDGYRPMSFLEVPGAKDVGIEFHSLSKTYSMTGWRLGFAVGNARVLAGLGQVKSNVDSGAFNAIQIAGIEALEGDQGCVAEMQRVYQERRDVLVAGLRRVGLDVEPPKATFYVWCPTPKGYTSAEFTARLLKEAGIVTTPGSGFGEAGEGYIRMALTVTKERIEEAVARIEKLSL</sequence>
<dbReference type="HAMAP" id="MF_01642">
    <property type="entry name" value="DapL_aminotrans_1"/>
    <property type="match status" value="1"/>
</dbReference>
<dbReference type="NCBIfam" id="NF006756">
    <property type="entry name" value="PRK09276.1"/>
    <property type="match status" value="1"/>
</dbReference>
<dbReference type="InterPro" id="IPR050881">
    <property type="entry name" value="LL-DAP_aminotransferase"/>
</dbReference>
<evidence type="ECO:0000313" key="9">
    <source>
        <dbReference type="EMBL" id="QCQ23390.1"/>
    </source>
</evidence>
<dbReference type="GO" id="GO:0030170">
    <property type="term" value="F:pyridoxal phosphate binding"/>
    <property type="evidence" value="ECO:0007669"/>
    <property type="project" value="InterPro"/>
</dbReference>
<dbReference type="NCBIfam" id="TIGR03540">
    <property type="entry name" value="DapC_direct"/>
    <property type="match status" value="1"/>
</dbReference>
<dbReference type="OrthoDB" id="9804474at2"/>
<keyword evidence="5" id="KW-0663">Pyridoxal phosphate</keyword>
<dbReference type="InterPro" id="IPR019881">
    <property type="entry name" value="DAP-NH2Trfase_DapL_Desulfo"/>
</dbReference>
<comment type="similarity">
    <text evidence="7">Belongs to the class-I pyridoxal-phosphate-dependent aminotransferase family.</text>
</comment>
<comment type="pathway">
    <text evidence="2">Amino-acid biosynthesis; L-lysine biosynthesis via DAP pathway; LL-2,6-diaminopimelate from (S)-tetrahydrodipicolinate (aminotransferase route): step 1/1.</text>
</comment>
<evidence type="ECO:0000259" key="8">
    <source>
        <dbReference type="Pfam" id="PF00155"/>
    </source>
</evidence>
<dbReference type="InterPro" id="IPR015424">
    <property type="entry name" value="PyrdxlP-dep_Trfase"/>
</dbReference>
<reference evidence="9 10" key="1">
    <citation type="submission" date="2019-05" db="EMBL/GenBank/DDBJ databases">
        <title>The Complete Genome Sequence of the n-alkane-degrading Desulfoglaeba alkanexedens ALDC reveals multiple alkylsuccinate synthase gene clusters.</title>
        <authorList>
            <person name="Callaghan A.V."/>
            <person name="Davidova I.A."/>
            <person name="Duncan K.E."/>
            <person name="Morris B."/>
            <person name="McInerney M.J."/>
        </authorList>
    </citation>
    <scope>NUCLEOTIDE SEQUENCE [LARGE SCALE GENOMIC DNA]</scope>
    <source>
        <strain evidence="9 10">ALDC</strain>
    </source>
</reference>
<dbReference type="Pfam" id="PF00155">
    <property type="entry name" value="Aminotran_1_2"/>
    <property type="match status" value="1"/>
</dbReference>
<dbReference type="CDD" id="cd00609">
    <property type="entry name" value="AAT_like"/>
    <property type="match status" value="1"/>
</dbReference>
<gene>
    <name evidence="9" type="ORF">FDQ92_00965</name>
</gene>
<dbReference type="GO" id="GO:0009089">
    <property type="term" value="P:lysine biosynthetic process via diaminopimelate"/>
    <property type="evidence" value="ECO:0007669"/>
    <property type="project" value="UniProtKB-UniPathway"/>
</dbReference>
<evidence type="ECO:0000256" key="5">
    <source>
        <dbReference type="ARBA" id="ARBA00022898"/>
    </source>
</evidence>
<evidence type="ECO:0000256" key="6">
    <source>
        <dbReference type="ARBA" id="ARBA00051934"/>
    </source>
</evidence>
<evidence type="ECO:0000313" key="10">
    <source>
        <dbReference type="Proteomes" id="UP000298602"/>
    </source>
</evidence>
<dbReference type="InterPro" id="IPR015422">
    <property type="entry name" value="PyrdxlP-dep_Trfase_small"/>
</dbReference>